<dbReference type="Proteomes" id="UP000315750">
    <property type="component" value="Chromosome"/>
</dbReference>
<dbReference type="RefSeq" id="WP_145245302.1">
    <property type="nucleotide sequence ID" value="NZ_CP036278.1"/>
</dbReference>
<feature type="chain" id="PRO_5022237047" description="PEP-CTERM protein-sorting domain-containing protein" evidence="1">
    <location>
        <begin position="22"/>
        <end position="272"/>
    </location>
</feature>
<evidence type="ECO:0000313" key="3">
    <source>
        <dbReference type="Proteomes" id="UP000315750"/>
    </source>
</evidence>
<dbReference type="KEGG" id="amuc:Pan181_04860"/>
<organism evidence="2 3">
    <name type="scientific">Aeoliella mucimassa</name>
    <dbReference type="NCBI Taxonomy" id="2527972"/>
    <lineage>
        <taxon>Bacteria</taxon>
        <taxon>Pseudomonadati</taxon>
        <taxon>Planctomycetota</taxon>
        <taxon>Planctomycetia</taxon>
        <taxon>Pirellulales</taxon>
        <taxon>Lacipirellulaceae</taxon>
        <taxon>Aeoliella</taxon>
    </lineage>
</organism>
<name>A0A518AHW8_9BACT</name>
<dbReference type="EMBL" id="CP036278">
    <property type="protein sequence ID" value="QDU54305.1"/>
    <property type="molecule type" value="Genomic_DNA"/>
</dbReference>
<evidence type="ECO:0008006" key="4">
    <source>
        <dbReference type="Google" id="ProtNLM"/>
    </source>
</evidence>
<dbReference type="InterPro" id="IPR018247">
    <property type="entry name" value="EF_Hand_1_Ca_BS"/>
</dbReference>
<sequence precursor="true">MILRNTLVVLSLVGFCGATHADTLSQNVTFPSETFYQSNSPAGGEFTKGFLATYDQFNPGLGTLNSISFTLDFDFDVTLLGGGGGSVTGIVYVNDIEDPAFTGGGNGAGGAPGSYPVDQLYEQTITLFGSNGSDMLFDEFIGTGSVDVEAFLSTDFTGVDYIAELISDLGDPYMQLEYDYTPAFVRNGDFNADGKVDLADYTIWRDNLDSDKVLPGDTSPGSVTMEDYDVWKYNFATGAGSLSTVAVPEPMSLVLLAIGLALPVARRTLCAA</sequence>
<reference evidence="2 3" key="1">
    <citation type="submission" date="2019-02" db="EMBL/GenBank/DDBJ databases">
        <title>Deep-cultivation of Planctomycetes and their phenomic and genomic characterization uncovers novel biology.</title>
        <authorList>
            <person name="Wiegand S."/>
            <person name="Jogler M."/>
            <person name="Boedeker C."/>
            <person name="Pinto D."/>
            <person name="Vollmers J."/>
            <person name="Rivas-Marin E."/>
            <person name="Kohn T."/>
            <person name="Peeters S.H."/>
            <person name="Heuer A."/>
            <person name="Rast P."/>
            <person name="Oberbeckmann S."/>
            <person name="Bunk B."/>
            <person name="Jeske O."/>
            <person name="Meyerdierks A."/>
            <person name="Storesund J.E."/>
            <person name="Kallscheuer N."/>
            <person name="Luecker S."/>
            <person name="Lage O.M."/>
            <person name="Pohl T."/>
            <person name="Merkel B.J."/>
            <person name="Hornburger P."/>
            <person name="Mueller R.-W."/>
            <person name="Bruemmer F."/>
            <person name="Labrenz M."/>
            <person name="Spormann A.M."/>
            <person name="Op den Camp H."/>
            <person name="Overmann J."/>
            <person name="Amann R."/>
            <person name="Jetten M.S.M."/>
            <person name="Mascher T."/>
            <person name="Medema M.H."/>
            <person name="Devos D.P."/>
            <person name="Kaster A.-K."/>
            <person name="Ovreas L."/>
            <person name="Rohde M."/>
            <person name="Galperin M.Y."/>
            <person name="Jogler C."/>
        </authorList>
    </citation>
    <scope>NUCLEOTIDE SEQUENCE [LARGE SCALE GENOMIC DNA]</scope>
    <source>
        <strain evidence="2 3">Pan181</strain>
    </source>
</reference>
<feature type="signal peptide" evidence="1">
    <location>
        <begin position="1"/>
        <end position="21"/>
    </location>
</feature>
<dbReference type="OrthoDB" id="292520at2"/>
<proteinExistence type="predicted"/>
<evidence type="ECO:0000256" key="1">
    <source>
        <dbReference type="SAM" id="SignalP"/>
    </source>
</evidence>
<dbReference type="AlphaFoldDB" id="A0A518AHW8"/>
<evidence type="ECO:0000313" key="2">
    <source>
        <dbReference type="EMBL" id="QDU54305.1"/>
    </source>
</evidence>
<dbReference type="PROSITE" id="PS00018">
    <property type="entry name" value="EF_HAND_1"/>
    <property type="match status" value="1"/>
</dbReference>
<keyword evidence="3" id="KW-1185">Reference proteome</keyword>
<accession>A0A518AHW8</accession>
<gene>
    <name evidence="2" type="ORF">Pan181_04860</name>
</gene>
<keyword evidence="1" id="KW-0732">Signal</keyword>
<protein>
    <recommendedName>
        <fullName evidence="4">PEP-CTERM protein-sorting domain-containing protein</fullName>
    </recommendedName>
</protein>